<dbReference type="SMART" id="SM00922">
    <property type="entry name" value="MR_MLE"/>
    <property type="match status" value="1"/>
</dbReference>
<dbReference type="GO" id="GO:0050023">
    <property type="term" value="F:L-fuconate dehydratase activity"/>
    <property type="evidence" value="ECO:0007669"/>
    <property type="project" value="UniProtKB-EC"/>
</dbReference>
<dbReference type="PROSITE" id="PS00909">
    <property type="entry name" value="MR_MLE_2"/>
    <property type="match status" value="1"/>
</dbReference>
<evidence type="ECO:0000256" key="1">
    <source>
        <dbReference type="ARBA" id="ARBA00001737"/>
    </source>
</evidence>
<dbReference type="InterPro" id="IPR029065">
    <property type="entry name" value="Enolase_C-like"/>
</dbReference>
<evidence type="ECO:0000256" key="6">
    <source>
        <dbReference type="ARBA" id="ARBA00023239"/>
    </source>
</evidence>
<dbReference type="InterPro" id="IPR018110">
    <property type="entry name" value="Mandel_Rmase/mucon_lact_enz_CS"/>
</dbReference>
<dbReference type="OrthoDB" id="9796450at2"/>
<accession>A0A1V0TJD1</accession>
<evidence type="ECO:0000313" key="10">
    <source>
        <dbReference type="Proteomes" id="UP000192726"/>
    </source>
</evidence>
<dbReference type="AlphaFoldDB" id="A0A1V0TJD1"/>
<feature type="region of interest" description="Disordered" evidence="7">
    <location>
        <begin position="1"/>
        <end position="30"/>
    </location>
</feature>
<dbReference type="GO" id="GO:0000287">
    <property type="term" value="F:magnesium ion binding"/>
    <property type="evidence" value="ECO:0007669"/>
    <property type="project" value="TreeGrafter"/>
</dbReference>
<dbReference type="EMBL" id="CP020569">
    <property type="protein sequence ID" value="ARF53029.1"/>
    <property type="molecule type" value="Genomic_DNA"/>
</dbReference>
<dbReference type="Gene3D" id="3.20.20.120">
    <property type="entry name" value="Enolase-like C-terminal domain"/>
    <property type="match status" value="1"/>
</dbReference>
<dbReference type="Pfam" id="PF13378">
    <property type="entry name" value="MR_MLE_C"/>
    <property type="match status" value="1"/>
</dbReference>
<feature type="domain" description="Mandelate racemase/muconate lactonizing enzyme C-terminal" evidence="8">
    <location>
        <begin position="230"/>
        <end position="326"/>
    </location>
</feature>
<dbReference type="SFLD" id="SFLDS00001">
    <property type="entry name" value="Enolase"/>
    <property type="match status" value="1"/>
</dbReference>
<comment type="catalytic activity">
    <reaction evidence="1">
        <text>L-fuconate = 2-dehydro-3-deoxy-L-fuconate + H2O</text>
        <dbReference type="Rhea" id="RHEA:22772"/>
        <dbReference type="ChEBI" id="CHEBI:15377"/>
        <dbReference type="ChEBI" id="CHEBI:21291"/>
        <dbReference type="ChEBI" id="CHEBI:37448"/>
        <dbReference type="EC" id="4.2.1.68"/>
    </reaction>
</comment>
<organism evidence="9 10">
    <name type="scientific">Streptomyces gilvosporeus</name>
    <dbReference type="NCBI Taxonomy" id="553510"/>
    <lineage>
        <taxon>Bacteria</taxon>
        <taxon>Bacillati</taxon>
        <taxon>Actinomycetota</taxon>
        <taxon>Actinomycetes</taxon>
        <taxon>Kitasatosporales</taxon>
        <taxon>Streptomycetaceae</taxon>
        <taxon>Streptomyces</taxon>
    </lineage>
</organism>
<gene>
    <name evidence="9" type="ORF">B1H19_01465</name>
</gene>
<evidence type="ECO:0000256" key="2">
    <source>
        <dbReference type="ARBA" id="ARBA00001946"/>
    </source>
</evidence>
<dbReference type="InterPro" id="IPR013341">
    <property type="entry name" value="Mandelate_racemase_N_dom"/>
</dbReference>
<name>A0A1V0TJD1_9ACTN</name>
<keyword evidence="6" id="KW-0456">Lyase</keyword>
<dbReference type="SUPFAM" id="SSF51604">
    <property type="entry name" value="Enolase C-terminal domain-like"/>
    <property type="match status" value="1"/>
</dbReference>
<dbReference type="Gene3D" id="3.30.390.10">
    <property type="entry name" value="Enolase-like, N-terminal domain"/>
    <property type="match status" value="1"/>
</dbReference>
<evidence type="ECO:0000256" key="4">
    <source>
        <dbReference type="ARBA" id="ARBA00022723"/>
    </source>
</evidence>
<keyword evidence="10" id="KW-1185">Reference proteome</keyword>
<dbReference type="InterPro" id="IPR036849">
    <property type="entry name" value="Enolase-like_C_sf"/>
</dbReference>
<dbReference type="Pfam" id="PF02746">
    <property type="entry name" value="MR_MLE_N"/>
    <property type="match status" value="1"/>
</dbReference>
<dbReference type="InterPro" id="IPR013342">
    <property type="entry name" value="Mandelate_racemase_C"/>
</dbReference>
<dbReference type="InterPro" id="IPR029017">
    <property type="entry name" value="Enolase-like_N"/>
</dbReference>
<keyword evidence="4" id="KW-0479">Metal-binding</keyword>
<reference evidence="9 10" key="1">
    <citation type="submission" date="2017-04" db="EMBL/GenBank/DDBJ databases">
        <title>Complete Genome Sequence of Streptomyces gilvosporeus F607, a Capable Producer of Natamycin.</title>
        <authorList>
            <person name="Zong G."/>
            <person name="Zhong C."/>
            <person name="Fu J."/>
            <person name="Qin R."/>
            <person name="Cao G."/>
        </authorList>
    </citation>
    <scope>NUCLEOTIDE SEQUENCE [LARGE SCALE GENOMIC DNA]</scope>
    <source>
        <strain evidence="9 10">F607</strain>
    </source>
</reference>
<dbReference type="KEGG" id="sgv:B1H19_01465"/>
<evidence type="ECO:0000256" key="3">
    <source>
        <dbReference type="ARBA" id="ARBA00013142"/>
    </source>
</evidence>
<proteinExistence type="predicted"/>
<dbReference type="FunFam" id="3.20.20.120:FF:000007">
    <property type="entry name" value="Mitochondrial enolase superfamily member 1"/>
    <property type="match status" value="1"/>
</dbReference>
<evidence type="ECO:0000259" key="8">
    <source>
        <dbReference type="SMART" id="SM00922"/>
    </source>
</evidence>
<dbReference type="InterPro" id="IPR034610">
    <property type="entry name" value="L-fuconate_dehydratase"/>
</dbReference>
<dbReference type="SUPFAM" id="SSF54826">
    <property type="entry name" value="Enolase N-terminal domain-like"/>
    <property type="match status" value="1"/>
</dbReference>
<evidence type="ECO:0000256" key="5">
    <source>
        <dbReference type="ARBA" id="ARBA00022842"/>
    </source>
</evidence>
<protein>
    <recommendedName>
        <fullName evidence="3">L-fuconate dehydratase</fullName>
        <ecNumber evidence="3">4.2.1.68</ecNumber>
    </recommendedName>
</protein>
<dbReference type="EC" id="4.2.1.68" evidence="3"/>
<dbReference type="PANTHER" id="PTHR13794">
    <property type="entry name" value="ENOLASE SUPERFAMILY, MANDELATE RACEMASE"/>
    <property type="match status" value="1"/>
</dbReference>
<dbReference type="InterPro" id="IPR046945">
    <property type="entry name" value="RHMD-like"/>
</dbReference>
<evidence type="ECO:0000256" key="7">
    <source>
        <dbReference type="SAM" id="MobiDB-lite"/>
    </source>
</evidence>
<evidence type="ECO:0000313" key="9">
    <source>
        <dbReference type="EMBL" id="ARF53029.1"/>
    </source>
</evidence>
<dbReference type="STRING" id="553510.B1H19_01465"/>
<sequence length="472" mass="51219">MTSVTPVKEALSVNQAPVPETAGSPTAVPTGSWRITAVDTYDIRFPTSRELDGSDAMNPDPDYSAAYVVLRTDAEDGAEGHGFTFTIGRGNDVQVAAIEALRPHLVGRPVDTLCADPGSVSRDLTGDSQLRWLGPEKGVMHMAIGAVVNAVWDLAAKRARKPLWQLLADAEPAWLAGQVDYRYIADALSPAEALALLERGREGAPQRAELLRATGYPGYTTSPGWLGYSDEKLTRLARQAVADGFRQIKLKVGADLNDDIRRCRAARAAVGPDVRIAIDANQRWNVDEAIEWTRALAEFDPYWIEEPTSPDDVLGHAAIRKAVTPVKVATGEHVQNRIIFKQLLQAGAIDVLQLDAARVGGVNENLAILLLAAKYGVPVCPHAGGVGLCELVQHLSMFDYVALSGTTEDRVIEYVDHLHQHFIDPVRIEQGRYAVPTAPGFSAQMRRESIDAYRYPDGTFWAADAAGKEAKA</sequence>
<dbReference type="PANTHER" id="PTHR13794:SF58">
    <property type="entry name" value="MITOCHONDRIAL ENOLASE SUPERFAMILY MEMBER 1"/>
    <property type="match status" value="1"/>
</dbReference>
<dbReference type="GO" id="GO:0009063">
    <property type="term" value="P:amino acid catabolic process"/>
    <property type="evidence" value="ECO:0007669"/>
    <property type="project" value="InterPro"/>
</dbReference>
<comment type="cofactor">
    <cofactor evidence="2">
        <name>Mg(2+)</name>
        <dbReference type="ChEBI" id="CHEBI:18420"/>
    </cofactor>
</comment>
<dbReference type="Proteomes" id="UP000192726">
    <property type="component" value="Chromosome"/>
</dbReference>
<dbReference type="SFLD" id="SFLDF00111">
    <property type="entry name" value="L-fuconate_dehydratase"/>
    <property type="match status" value="1"/>
</dbReference>
<dbReference type="SFLD" id="SFLDG00179">
    <property type="entry name" value="mandelate_racemase"/>
    <property type="match status" value="1"/>
</dbReference>
<dbReference type="GO" id="GO:0016052">
    <property type="term" value="P:carbohydrate catabolic process"/>
    <property type="evidence" value="ECO:0007669"/>
    <property type="project" value="InterPro"/>
</dbReference>
<keyword evidence="5" id="KW-0460">Magnesium</keyword>